<dbReference type="Proteomes" id="UP000019335">
    <property type="component" value="Unassembled WGS sequence"/>
</dbReference>
<dbReference type="EMBL" id="AZIL01002672">
    <property type="protein sequence ID" value="EWM21059.1"/>
    <property type="molecule type" value="Genomic_DNA"/>
</dbReference>
<feature type="compositionally biased region" description="Low complexity" evidence="1">
    <location>
        <begin position="110"/>
        <end position="119"/>
    </location>
</feature>
<name>W7TK11_9STRA</name>
<feature type="region of interest" description="Disordered" evidence="1">
    <location>
        <begin position="110"/>
        <end position="137"/>
    </location>
</feature>
<keyword evidence="3" id="KW-1185">Reference proteome</keyword>
<protein>
    <submittedName>
        <fullName evidence="2">Uncharacterized protein</fullName>
    </submittedName>
</protein>
<organism evidence="2 3">
    <name type="scientific">Nannochloropsis gaditana</name>
    <dbReference type="NCBI Taxonomy" id="72520"/>
    <lineage>
        <taxon>Eukaryota</taxon>
        <taxon>Sar</taxon>
        <taxon>Stramenopiles</taxon>
        <taxon>Ochrophyta</taxon>
        <taxon>Eustigmatophyceae</taxon>
        <taxon>Eustigmatales</taxon>
        <taxon>Monodopsidaceae</taxon>
        <taxon>Nannochloropsis</taxon>
    </lineage>
</organism>
<gene>
    <name evidence="2" type="ORF">Naga_100654g5</name>
</gene>
<sequence length="137" mass="15126">MCTVGVVLKQYNLQINGISNSLCNFLRPRVAKFVYDTRRPAKRHIFDRESITCGLHSVHVPVLLRQPKKRLIGGMASPFHRHANGLMPASTPSPGAGISWHVFPRTCSTPSPASTTASTQHQPYTAYNPSKSAEPYL</sequence>
<comment type="caution">
    <text evidence="2">The sequence shown here is derived from an EMBL/GenBank/DDBJ whole genome shotgun (WGS) entry which is preliminary data.</text>
</comment>
<accession>W7TK11</accession>
<dbReference type="AlphaFoldDB" id="W7TK11"/>
<feature type="compositionally biased region" description="Polar residues" evidence="1">
    <location>
        <begin position="120"/>
        <end position="131"/>
    </location>
</feature>
<evidence type="ECO:0000313" key="3">
    <source>
        <dbReference type="Proteomes" id="UP000019335"/>
    </source>
</evidence>
<proteinExistence type="predicted"/>
<reference evidence="2 3" key="1">
    <citation type="journal article" date="2014" name="Mol. Plant">
        <title>Chromosome Scale Genome Assembly and Transcriptome Profiling of Nannochloropsis gaditana in Nitrogen Depletion.</title>
        <authorList>
            <person name="Corteggiani Carpinelli E."/>
            <person name="Telatin A."/>
            <person name="Vitulo N."/>
            <person name="Forcato C."/>
            <person name="D'Angelo M."/>
            <person name="Schiavon R."/>
            <person name="Vezzi A."/>
            <person name="Giacometti G.M."/>
            <person name="Morosinotto T."/>
            <person name="Valle G."/>
        </authorList>
    </citation>
    <scope>NUCLEOTIDE SEQUENCE [LARGE SCALE GENOMIC DNA]</scope>
    <source>
        <strain evidence="2 3">B-31</strain>
    </source>
</reference>
<evidence type="ECO:0000313" key="2">
    <source>
        <dbReference type="EMBL" id="EWM21059.1"/>
    </source>
</evidence>
<evidence type="ECO:0000256" key="1">
    <source>
        <dbReference type="SAM" id="MobiDB-lite"/>
    </source>
</evidence>